<dbReference type="RefSeq" id="XP_045284529.1">
    <property type="nucleotide sequence ID" value="XM_045435223.1"/>
</dbReference>
<name>C0NXI2_AJECG</name>
<dbReference type="AlphaFoldDB" id="C0NXI2"/>
<protein>
    <recommendedName>
        <fullName evidence="1">HNH nuclease domain-containing protein</fullName>
    </recommendedName>
</protein>
<feature type="domain" description="HNH nuclease" evidence="1">
    <location>
        <begin position="213"/>
        <end position="306"/>
    </location>
</feature>
<dbReference type="HOGENOM" id="CLU_043858_1_1_1"/>
<evidence type="ECO:0000313" key="2">
    <source>
        <dbReference type="EMBL" id="EEH04048.1"/>
    </source>
</evidence>
<gene>
    <name evidence="2" type="ORF">HCBG_08174</name>
</gene>
<evidence type="ECO:0000313" key="3">
    <source>
        <dbReference type="Proteomes" id="UP000001631"/>
    </source>
</evidence>
<evidence type="ECO:0000259" key="1">
    <source>
        <dbReference type="Pfam" id="PF13391"/>
    </source>
</evidence>
<proteinExistence type="predicted"/>
<accession>C0NXI2</accession>
<dbReference type="VEuPathDB" id="FungiDB:I7I50_08484"/>
<reference evidence="2" key="1">
    <citation type="submission" date="2009-02" db="EMBL/GenBank/DDBJ databases">
        <title>The Genome Sequence of Ajellomyces capsulatus strain G186AR.</title>
        <authorList>
            <consortium name="The Broad Institute Genome Sequencing Platform"/>
            <person name="Champion M."/>
            <person name="Cuomo C."/>
            <person name="Ma L.-J."/>
            <person name="Henn M.R."/>
            <person name="Sil A."/>
            <person name="Goldman B."/>
            <person name="Young S.K."/>
            <person name="Kodira C.D."/>
            <person name="Zeng Q."/>
            <person name="Koehrsen M."/>
            <person name="Alvarado L."/>
            <person name="Berlin A."/>
            <person name="Borenstein D."/>
            <person name="Chen Z."/>
            <person name="Engels R."/>
            <person name="Freedman E."/>
            <person name="Gellesch M."/>
            <person name="Goldberg J."/>
            <person name="Griggs A."/>
            <person name="Gujja S."/>
            <person name="Heiman D."/>
            <person name="Hepburn T."/>
            <person name="Howarth C."/>
            <person name="Jen D."/>
            <person name="Larson L."/>
            <person name="Lewis B."/>
            <person name="Mehta T."/>
            <person name="Park D."/>
            <person name="Pearson M."/>
            <person name="Roberts A."/>
            <person name="Saif S."/>
            <person name="Shea T."/>
            <person name="Shenoy N."/>
            <person name="Sisk P."/>
            <person name="Stolte C."/>
            <person name="Sykes S."/>
            <person name="Walk T."/>
            <person name="White J."/>
            <person name="Yandava C."/>
            <person name="Klein B."/>
            <person name="McEwen J.G."/>
            <person name="Puccia R."/>
            <person name="Goldman G.H."/>
            <person name="Felipe M.S."/>
            <person name="Nino-Vega G."/>
            <person name="San-Blas G."/>
            <person name="Taylor J."/>
            <person name="Mendoza L."/>
            <person name="Galagan J."/>
            <person name="Nusbaum C."/>
            <person name="Birren B."/>
        </authorList>
    </citation>
    <scope>NUCLEOTIDE SEQUENCE</scope>
    <source>
        <strain evidence="2">G186AR</strain>
    </source>
</reference>
<dbReference type="EMBL" id="GG663375">
    <property type="protein sequence ID" value="EEH04048.1"/>
    <property type="molecule type" value="Genomic_DNA"/>
</dbReference>
<dbReference type="STRING" id="447093.C0NXI2"/>
<dbReference type="Pfam" id="PF13391">
    <property type="entry name" value="HNH_2"/>
    <property type="match status" value="1"/>
</dbReference>
<organism evidence="2 3">
    <name type="scientific">Ajellomyces capsulatus (strain G186AR / H82 / ATCC MYA-2454 / RMSCC 2432)</name>
    <name type="common">Darling's disease fungus</name>
    <name type="synonym">Histoplasma capsulatum</name>
    <dbReference type="NCBI Taxonomy" id="447093"/>
    <lineage>
        <taxon>Eukaryota</taxon>
        <taxon>Fungi</taxon>
        <taxon>Dikarya</taxon>
        <taxon>Ascomycota</taxon>
        <taxon>Pezizomycotina</taxon>
        <taxon>Eurotiomycetes</taxon>
        <taxon>Eurotiomycetidae</taxon>
        <taxon>Onygenales</taxon>
        <taxon>Ajellomycetaceae</taxon>
        <taxon>Histoplasma</taxon>
    </lineage>
</organism>
<dbReference type="InParanoid" id="C0NXI2"/>
<keyword evidence="3" id="KW-1185">Reference proteome</keyword>
<dbReference type="GeneID" id="69041190"/>
<sequence length="432" mass="48457">MASFSFPLPGASSESTAHHRHRTSLEQVLDFTAPPLTPAEQVQADSIFNQLIAHCEPIQRSKPYKRVTLVRLTYEHCRSKNVFLQQIFTYFDGLPDQSQGQKPTFEHGLSKFLGFSSQTILERKREAEMMMDSFAEYLFDNFFLPIDLVKAVGTKTPQPTPASLSAPPIENVVGTPARLSTLRRDCLARDHNRCVVTRAFNLDEAIEREKQDPSNFKDDDGVPLEHEEFALLEVAHIIPHSIMSATTVDGKPQLNESKKTALSILNMFNPGIIHLIEGPNVDRPSNALTLTTEAHSFFGRFDMYFESMDDYSADSRHTYTIRSFNRLSSRQFRLPVTRTLLLSPNHTIDPPSPELLALHRSIAIILHLSAAGQYIEKIIDERDQLWARNDGSTELGHIVSLVHCLIDVAGAGDLPSSSGSTEYLVLQKLNGF</sequence>
<dbReference type="InterPro" id="IPR003615">
    <property type="entry name" value="HNH_nuc"/>
</dbReference>
<dbReference type="Proteomes" id="UP000001631">
    <property type="component" value="Unassembled WGS sequence"/>
</dbReference>